<evidence type="ECO:0000313" key="1">
    <source>
        <dbReference type="EMBL" id="MCQ8183983.1"/>
    </source>
</evidence>
<dbReference type="AlphaFoldDB" id="A0A9X2L6I1"/>
<name>A0A9X2L6I1_9PROT</name>
<accession>A0A9X2L6I1</accession>
<comment type="caution">
    <text evidence="1">The sequence shown here is derived from an EMBL/GenBank/DDBJ whole genome shotgun (WGS) entry which is preliminary data.</text>
</comment>
<dbReference type="EMBL" id="JANIBC010000001">
    <property type="protein sequence ID" value="MCQ8183983.1"/>
    <property type="molecule type" value="Genomic_DNA"/>
</dbReference>
<dbReference type="Proteomes" id="UP001142610">
    <property type="component" value="Unassembled WGS sequence"/>
</dbReference>
<dbReference type="RefSeq" id="WP_256617786.1">
    <property type="nucleotide sequence ID" value="NZ_JANIBC010000001.1"/>
</dbReference>
<proteinExistence type="predicted"/>
<evidence type="ECO:0000313" key="2">
    <source>
        <dbReference type="Proteomes" id="UP001142610"/>
    </source>
</evidence>
<keyword evidence="2" id="KW-1185">Reference proteome</keyword>
<gene>
    <name evidence="1" type="ORF">NOG11_01150</name>
</gene>
<organism evidence="1 2">
    <name type="scientific">Parvularcula maris</name>
    <dbReference type="NCBI Taxonomy" id="2965077"/>
    <lineage>
        <taxon>Bacteria</taxon>
        <taxon>Pseudomonadati</taxon>
        <taxon>Pseudomonadota</taxon>
        <taxon>Alphaproteobacteria</taxon>
        <taxon>Parvularculales</taxon>
        <taxon>Parvularculaceae</taxon>
        <taxon>Parvularcula</taxon>
    </lineage>
</organism>
<sequence>MNDLNPLDDAEDEALDPELFGELEREIPLLFGVRKLAYGLSAFSWFAHLGEEPSAAVRLASSGYLDRLGFPEADLAILPTPEDAAAAAETEGWASPAWEAEELVRAEVIGRALEVVSEEALEIAIKLVGAKAGESAKLAMEEEGAIWDIEDEAVKTLAVGAAVQAATSAALTLLAVEADPEIELSDHLFTHKLKLFELGRWPVSVVGQSFSLF</sequence>
<protein>
    <submittedName>
        <fullName evidence="1">Uncharacterized protein</fullName>
    </submittedName>
</protein>
<reference evidence="1" key="1">
    <citation type="submission" date="2022-07" db="EMBL/GenBank/DDBJ databases">
        <title>Parvularcula maris sp. nov., an algicidal bacterium isolated from seawater.</title>
        <authorList>
            <person name="Li F."/>
        </authorList>
    </citation>
    <scope>NUCLEOTIDE SEQUENCE</scope>
    <source>
        <strain evidence="1">BGMRC 0090</strain>
    </source>
</reference>